<name>A0A0M2K0S5_9MYCO</name>
<proteinExistence type="predicted"/>
<organism evidence="2 3">
    <name type="scientific">Mycolicibacterium obuense</name>
    <dbReference type="NCBI Taxonomy" id="1807"/>
    <lineage>
        <taxon>Bacteria</taxon>
        <taxon>Bacillati</taxon>
        <taxon>Actinomycetota</taxon>
        <taxon>Actinomycetes</taxon>
        <taxon>Mycobacteriales</taxon>
        <taxon>Mycobacteriaceae</taxon>
        <taxon>Mycolicibacterium</taxon>
    </lineage>
</organism>
<keyword evidence="1" id="KW-0812">Transmembrane</keyword>
<gene>
    <name evidence="2" type="ORF">WN67_18415</name>
</gene>
<reference evidence="2 3" key="1">
    <citation type="journal article" date="2015" name="Genome Announc.">
        <title>Draft Genome Sequence of Mycobacterium obuense Strain UC1, Isolated from Patient Sputum.</title>
        <authorList>
            <person name="Greninger A.L."/>
            <person name="Cunningham G."/>
            <person name="Hsu E.D."/>
            <person name="Yu J.M."/>
            <person name="Chiu C.Y."/>
            <person name="Miller S."/>
        </authorList>
    </citation>
    <scope>NUCLEOTIDE SEQUENCE [LARGE SCALE GENOMIC DNA]</scope>
    <source>
        <strain evidence="2 3">UC1</strain>
    </source>
</reference>
<dbReference type="AlphaFoldDB" id="A0A0M2K0S5"/>
<evidence type="ECO:0008006" key="4">
    <source>
        <dbReference type="Google" id="ProtNLM"/>
    </source>
</evidence>
<keyword evidence="1" id="KW-0472">Membrane</keyword>
<keyword evidence="1" id="KW-1133">Transmembrane helix</keyword>
<dbReference type="OrthoDB" id="8477132at2"/>
<feature type="transmembrane region" description="Helical" evidence="1">
    <location>
        <begin position="270"/>
        <end position="300"/>
    </location>
</feature>
<comment type="caution">
    <text evidence="2">The sequence shown here is derived from an EMBL/GenBank/DDBJ whole genome shotgun (WGS) entry which is preliminary data.</text>
</comment>
<dbReference type="EMBL" id="LAUZ02000066">
    <property type="protein sequence ID" value="KKF00520.1"/>
    <property type="molecule type" value="Genomic_DNA"/>
</dbReference>
<evidence type="ECO:0000313" key="3">
    <source>
        <dbReference type="Proteomes" id="UP000034150"/>
    </source>
</evidence>
<evidence type="ECO:0000256" key="1">
    <source>
        <dbReference type="SAM" id="Phobius"/>
    </source>
</evidence>
<keyword evidence="3" id="KW-1185">Reference proteome</keyword>
<protein>
    <recommendedName>
        <fullName evidence="4">DUF2267 domain-containing protein</fullName>
    </recommendedName>
</protein>
<sequence>MCVVSPAGEALSSACVVLGVVAAPGRPVQMAQRALADGLQSVLEQRLPGAKWRIEVEQDRLVAAPASDADIVAAARRMLLRRGWDVVVCLTDLPLHTRARRPVLAHASPMHQVAVVCVPALGARRGDRARHLMAQLVEQLLGVDPNLPRSGAGSAPDVSQRVRELGTDVGEQPYAFTARVLTGNIRLLLGMVRANQPWRLTLRLSRALAAAAAAGVFALVTSDIWRLADTFGAVRLAGATVGSLTAVVATLIIGAELWERAPQRRNREQVALFNIATTATVVIGVATFYAVLLVLAGVAAACLVVPRGFSDAVGHPVHVSDYAELAWLTCSLATLGGALGAGLETDDVVRDAAYAQQNSTATGDTDLQ</sequence>
<accession>A0A0M2K0S5</accession>
<feature type="transmembrane region" description="Helical" evidence="1">
    <location>
        <begin position="207"/>
        <end position="228"/>
    </location>
</feature>
<feature type="transmembrane region" description="Helical" evidence="1">
    <location>
        <begin position="234"/>
        <end position="258"/>
    </location>
</feature>
<evidence type="ECO:0000313" key="2">
    <source>
        <dbReference type="EMBL" id="KKF00520.1"/>
    </source>
</evidence>
<dbReference type="PATRIC" id="fig|1807.13.peg.4564"/>
<dbReference type="Proteomes" id="UP000034150">
    <property type="component" value="Unassembled WGS sequence"/>
</dbReference>